<sequence length="225" mass="25603">MINTYADLIEDIITEMKMNLPKEEHLLVGHEYFVWLDFLKKIKPESKLLICTNGTIKEYTEIGEIMILAETNKYPVWHIQPHFIELEIVITYEDGELKTVNSKDNINMSEVWDVPRHLDEFSGTVKGILNEQKNFIAYDLELVGNFLQKMELLKNAGFTISEYVLFPTDKIASTSSSKLEASLLNFISKSCEAGLKVDGVVVVSDNPLLPGNCTRLIFKPKSVNN</sequence>
<evidence type="ECO:0000313" key="2">
    <source>
        <dbReference type="Proteomes" id="UP000034837"/>
    </source>
</evidence>
<protein>
    <submittedName>
        <fullName evidence="1">Uncharacterized protein</fullName>
    </submittedName>
</protein>
<organism evidence="1 2">
    <name type="scientific">Candidatus Magasanikbacteria bacterium GW2011_GWA2_42_32</name>
    <dbReference type="NCBI Taxonomy" id="1619039"/>
    <lineage>
        <taxon>Bacteria</taxon>
        <taxon>Candidatus Magasanikiibacteriota</taxon>
    </lineage>
</organism>
<comment type="caution">
    <text evidence="1">The sequence shown here is derived from an EMBL/GenBank/DDBJ whole genome shotgun (WGS) entry which is preliminary data.</text>
</comment>
<dbReference type="AlphaFoldDB" id="A0A0G1A7K0"/>
<gene>
    <name evidence="1" type="ORF">UV20_C0004G0128</name>
</gene>
<name>A0A0G1A7K0_9BACT</name>
<proteinExistence type="predicted"/>
<reference evidence="1 2" key="1">
    <citation type="journal article" date="2015" name="Nature">
        <title>rRNA introns, odd ribosomes, and small enigmatic genomes across a large radiation of phyla.</title>
        <authorList>
            <person name="Brown C.T."/>
            <person name="Hug L.A."/>
            <person name="Thomas B.C."/>
            <person name="Sharon I."/>
            <person name="Castelle C.J."/>
            <person name="Singh A."/>
            <person name="Wilkins M.J."/>
            <person name="Williams K.H."/>
            <person name="Banfield J.F."/>
        </authorList>
    </citation>
    <scope>NUCLEOTIDE SEQUENCE [LARGE SCALE GENOMIC DNA]</scope>
</reference>
<dbReference type="EMBL" id="LCDO01000004">
    <property type="protein sequence ID" value="KKS57032.1"/>
    <property type="molecule type" value="Genomic_DNA"/>
</dbReference>
<dbReference type="Proteomes" id="UP000034837">
    <property type="component" value="Unassembled WGS sequence"/>
</dbReference>
<accession>A0A0G1A7K0</accession>
<evidence type="ECO:0000313" key="1">
    <source>
        <dbReference type="EMBL" id="KKS57032.1"/>
    </source>
</evidence>